<evidence type="ECO:0000256" key="3">
    <source>
        <dbReference type="SAM" id="MobiDB-lite"/>
    </source>
</evidence>
<dbReference type="PANTHER" id="PTHR31624">
    <property type="entry name" value="UPF0472 PROTEIN C16ORF72"/>
    <property type="match status" value="1"/>
</dbReference>
<dbReference type="Proteomes" id="UP000515146">
    <property type="component" value="Unplaced"/>
</dbReference>
<feature type="compositionally biased region" description="Basic residues" evidence="3">
    <location>
        <begin position="164"/>
        <end position="182"/>
    </location>
</feature>
<keyword evidence="2" id="KW-0539">Nucleus</keyword>
<dbReference type="RefSeq" id="XP_027196200.1">
    <property type="nucleotide sequence ID" value="XM_027340399.1"/>
</dbReference>
<protein>
    <submittedName>
        <fullName evidence="5">UPF0472 protein C16orf72 homolog</fullName>
    </submittedName>
</protein>
<evidence type="ECO:0000256" key="1">
    <source>
        <dbReference type="ARBA" id="ARBA00004123"/>
    </source>
</evidence>
<dbReference type="InterPro" id="IPR040308">
    <property type="entry name" value="HAPR1"/>
</dbReference>
<dbReference type="AlphaFoldDB" id="A0A6P6XS38"/>
<keyword evidence="4" id="KW-1185">Reference proteome</keyword>
<accession>A0A6P6XS38</accession>
<dbReference type="Pfam" id="PF15251">
    <property type="entry name" value="TAPR1-like"/>
    <property type="match status" value="1"/>
</dbReference>
<dbReference type="OMA" id="EQECIDY"/>
<evidence type="ECO:0000313" key="5">
    <source>
        <dbReference type="RefSeq" id="XP_027196200.1"/>
    </source>
</evidence>
<evidence type="ECO:0000256" key="2">
    <source>
        <dbReference type="ARBA" id="ARBA00023242"/>
    </source>
</evidence>
<dbReference type="KEGG" id="dpte:113790704"/>
<proteinExistence type="predicted"/>
<organism evidence="4 5">
    <name type="scientific">Dermatophagoides pteronyssinus</name>
    <name type="common">European house dust mite</name>
    <dbReference type="NCBI Taxonomy" id="6956"/>
    <lineage>
        <taxon>Eukaryota</taxon>
        <taxon>Metazoa</taxon>
        <taxon>Ecdysozoa</taxon>
        <taxon>Arthropoda</taxon>
        <taxon>Chelicerata</taxon>
        <taxon>Arachnida</taxon>
        <taxon>Acari</taxon>
        <taxon>Acariformes</taxon>
        <taxon>Sarcoptiformes</taxon>
        <taxon>Astigmata</taxon>
        <taxon>Psoroptidia</taxon>
        <taxon>Analgoidea</taxon>
        <taxon>Pyroglyphidae</taxon>
        <taxon>Dermatophagoidinae</taxon>
        <taxon>Dermatophagoides</taxon>
    </lineage>
</organism>
<feature type="region of interest" description="Disordered" evidence="3">
    <location>
        <begin position="163"/>
        <end position="203"/>
    </location>
</feature>
<dbReference type="InterPro" id="IPR029196">
    <property type="entry name" value="HAPSTR1-like"/>
</dbReference>
<feature type="region of interest" description="Disordered" evidence="3">
    <location>
        <begin position="1"/>
        <end position="20"/>
    </location>
</feature>
<dbReference type="GO" id="GO:0005634">
    <property type="term" value="C:nucleus"/>
    <property type="evidence" value="ECO:0007669"/>
    <property type="project" value="UniProtKB-SubCell"/>
</dbReference>
<reference evidence="5" key="1">
    <citation type="submission" date="2025-08" db="UniProtKB">
        <authorList>
            <consortium name="RefSeq"/>
        </authorList>
    </citation>
    <scope>IDENTIFICATION</scope>
    <source>
        <strain evidence="5">Airmid</strain>
    </source>
</reference>
<dbReference type="InParanoid" id="A0A6P6XS38"/>
<name>A0A6P6XS38_DERPT</name>
<gene>
    <name evidence="5" type="primary">LOC113790704</name>
</gene>
<sequence length="313" mass="36592">MDPINTENNNDDDWNGNDNVSNKFSTYEQECIDYIESTTPANIIINETDDECDDDTDDEERLNYERKLWNYFQSSAMAIAQLYSRDNLSTAHNVWSTFQQASTSVTCLYKESSDFHRKHYDRYRQVGYHKRTKEILNWIKKKKNLIRREDLLAFLGGHGNGGPYHHHSYHNHHHHHTVHRSNRSGTRTSNHSLRSSNLNNNNNSLMNRLDLASKLTLSSNNNESDNDSIINNNNVEPNLETFKEALHMRNSTVSSTMTNQTAQKRNNHHEELHEFVDQQFHRHNESRKRTSSMDICMVDSSANGVVNKRTKFY</sequence>
<comment type="subcellular location">
    <subcellularLocation>
        <location evidence="1">Nucleus</location>
    </subcellularLocation>
</comment>
<evidence type="ECO:0000313" key="4">
    <source>
        <dbReference type="Proteomes" id="UP000515146"/>
    </source>
</evidence>
<feature type="compositionally biased region" description="Low complexity" evidence="3">
    <location>
        <begin position="189"/>
        <end position="203"/>
    </location>
</feature>
<dbReference type="PANTHER" id="PTHR31624:SF4">
    <property type="entry name" value="CHROMOSOME 16 OPEN READING FRAME 72"/>
    <property type="match status" value="1"/>
</dbReference>
<dbReference type="OrthoDB" id="5823474at2759"/>